<feature type="domain" description="Fibronectin type-III" evidence="1">
    <location>
        <begin position="551"/>
        <end position="660"/>
    </location>
</feature>
<name>A0A081C2R0_VECG1</name>
<sequence length="755" mass="84513">MKQIVTIILLIIGVLFLLMGCGKKGDPIEPVAPLPLPVQGVVASVDAQGITLSWTPPTEYDTGKQLESGDIKKFVVSRKTEAPVTKGWEFTTTNEGWSAVGKTAPIKHHKGVLRTTSTQSKLFIRSQDALALSAEQNRYIRLKLWSKNTRQGYIAFITDTMTNWDIDSSLEFYPAVHTSYYSYQNAFGALKLKSFPISSSALDTAQDYMIDMSTVPTWKGSIKQIGILLQNEHPEVTESEQKEQTEVTEVELGLDRVEFIPAIAQQLSPYQAPPWLFLEDTEGWTSPQTKQLLPVAYNGVLYAQGTMPIILLSAPGQAIKIDKSLQAQIRMQVTAGDMAYLWLQRNADDKIPDFQKISEVSALTMSSDFIPIPLSKTSDFHVYTVNIGELLLAETVSTGTISQIGVFFPQVEVPQRRHIMIDYIDFSSSEADAARWTQYALPTPAELEQWVQTLKIEQDPEFFIPYGGLPEEKKTLPVTSVKLAEISPQHPEPATLENGQFFLKDTGNFLVEDNPAPLDYEARYTYQIDVIDHKKRTNKQLSTVTVDFFRIPQNPQHLTATPGDEKITLTWERPVLTVDSYKIRQLNGYMIFRSLESGVFPQTPLIRVPANTTAFTDTNLSNGVTYYYTIQSVASTLSKISNSEFSAEVSAVPVDNIAPDAPEDVVGVYIGNVVKLYWSQKQPRDFGGFYVYRSETAANGYTKITIQPVLTASYQDETAEPRKRYYYRITAIDDETPPNESEPSDMAVVDTLLLD</sequence>
<dbReference type="EMBL" id="DF820468">
    <property type="protein sequence ID" value="GAK58865.1"/>
    <property type="molecule type" value="Genomic_DNA"/>
</dbReference>
<dbReference type="PROSITE" id="PS50853">
    <property type="entry name" value="FN3"/>
    <property type="match status" value="1"/>
</dbReference>
<dbReference type="InterPro" id="IPR036116">
    <property type="entry name" value="FN3_sf"/>
</dbReference>
<reference evidence="2" key="1">
    <citation type="journal article" date="2015" name="PeerJ">
        <title>First genomic representation of candidate bacterial phylum KSB3 points to enhanced environmental sensing as a trigger of wastewater bulking.</title>
        <authorList>
            <person name="Sekiguchi Y."/>
            <person name="Ohashi A."/>
            <person name="Parks D.H."/>
            <person name="Yamauchi T."/>
            <person name="Tyson G.W."/>
            <person name="Hugenholtz P."/>
        </authorList>
    </citation>
    <scope>NUCLEOTIDE SEQUENCE [LARGE SCALE GENOMIC DNA]</scope>
</reference>
<accession>A0A081C2R0</accession>
<dbReference type="STRING" id="1499967.U27_05840"/>
<dbReference type="Gene3D" id="2.60.40.10">
    <property type="entry name" value="Immunoglobulins"/>
    <property type="match status" value="2"/>
</dbReference>
<evidence type="ECO:0000313" key="3">
    <source>
        <dbReference type="Proteomes" id="UP000030661"/>
    </source>
</evidence>
<dbReference type="InterPro" id="IPR003961">
    <property type="entry name" value="FN3_dom"/>
</dbReference>
<gene>
    <name evidence="2" type="ORF">U27_05840</name>
</gene>
<dbReference type="AlphaFoldDB" id="A0A081C2R0"/>
<dbReference type="SUPFAM" id="SSF49265">
    <property type="entry name" value="Fibronectin type III"/>
    <property type="match status" value="1"/>
</dbReference>
<proteinExistence type="predicted"/>
<dbReference type="PROSITE" id="PS51257">
    <property type="entry name" value="PROKAR_LIPOPROTEIN"/>
    <property type="match status" value="1"/>
</dbReference>
<keyword evidence="3" id="KW-1185">Reference proteome</keyword>
<protein>
    <submittedName>
        <fullName evidence="2">Putative fibronectin, type III</fullName>
    </submittedName>
</protein>
<dbReference type="HOGENOM" id="CLU_368699_0_0_0"/>
<dbReference type="InterPro" id="IPR013783">
    <property type="entry name" value="Ig-like_fold"/>
</dbReference>
<evidence type="ECO:0000313" key="2">
    <source>
        <dbReference type="EMBL" id="GAK58865.1"/>
    </source>
</evidence>
<organism evidence="2">
    <name type="scientific">Vecturithrix granuli</name>
    <dbReference type="NCBI Taxonomy" id="1499967"/>
    <lineage>
        <taxon>Bacteria</taxon>
        <taxon>Candidatus Moduliflexota</taxon>
        <taxon>Candidatus Vecturitrichia</taxon>
        <taxon>Candidatus Vecturitrichales</taxon>
        <taxon>Candidatus Vecturitrichaceae</taxon>
        <taxon>Candidatus Vecturithrix</taxon>
    </lineage>
</organism>
<dbReference type="SMART" id="SM00060">
    <property type="entry name" value="FN3"/>
    <property type="match status" value="3"/>
</dbReference>
<evidence type="ECO:0000259" key="1">
    <source>
        <dbReference type="PROSITE" id="PS50853"/>
    </source>
</evidence>
<dbReference type="CDD" id="cd00063">
    <property type="entry name" value="FN3"/>
    <property type="match status" value="1"/>
</dbReference>
<dbReference type="eggNOG" id="COG4733">
    <property type="taxonomic scope" value="Bacteria"/>
</dbReference>
<dbReference type="Proteomes" id="UP000030661">
    <property type="component" value="Unassembled WGS sequence"/>
</dbReference>